<evidence type="ECO:0000313" key="2">
    <source>
        <dbReference type="EMBL" id="RXH80221.1"/>
    </source>
</evidence>
<accession>A0A498IFB7</accession>
<dbReference type="PANTHER" id="PTHR35488:SF2">
    <property type="entry name" value="OS05G0358900 PROTEIN"/>
    <property type="match status" value="1"/>
</dbReference>
<dbReference type="EMBL" id="RDQH01000339">
    <property type="protein sequence ID" value="RXH80221.1"/>
    <property type="molecule type" value="Genomic_DNA"/>
</dbReference>
<keyword evidence="3" id="KW-1185">Reference proteome</keyword>
<dbReference type="OrthoDB" id="1913474at2759"/>
<dbReference type="KEGG" id="mdm:103433714"/>
<name>A0A498IFB7_MALDO</name>
<comment type="caution">
    <text evidence="2">The sequence shown here is derived from an EMBL/GenBank/DDBJ whole genome shotgun (WGS) entry which is preliminary data.</text>
</comment>
<dbReference type="Proteomes" id="UP000290289">
    <property type="component" value="Chromosome 13"/>
</dbReference>
<dbReference type="Gramene" id="mRNA:MD13G0145500">
    <property type="protein sequence ID" value="mRNA:MD13G0145500"/>
    <property type="gene ID" value="MD13G0145500"/>
</dbReference>
<sequence>MSNKSPIFPMPQPQHFSDYGFDPQVDYFQVLEEARRHKREKTRSIDSKHFKLQKRISKDDSRKPHHNKTNKKRWWKSAMLFFKWNKLTPHHHHHHVSAIRGGDEDVHHARAKAFRGSICGPVYITESRSGSCTPCLSTSRPSSRALAGTMSPASKDEMGIPYLNLRELNMEQQQHRNSTSAVPIYLVT</sequence>
<evidence type="ECO:0000313" key="3">
    <source>
        <dbReference type="Proteomes" id="UP000290289"/>
    </source>
</evidence>
<evidence type="ECO:0000256" key="1">
    <source>
        <dbReference type="SAM" id="MobiDB-lite"/>
    </source>
</evidence>
<gene>
    <name evidence="2" type="ORF">DVH24_041368</name>
</gene>
<feature type="region of interest" description="Disordered" evidence="1">
    <location>
        <begin position="50"/>
        <end position="70"/>
    </location>
</feature>
<protein>
    <submittedName>
        <fullName evidence="2">Uncharacterized protein</fullName>
    </submittedName>
</protein>
<organism evidence="2 3">
    <name type="scientific">Malus domestica</name>
    <name type="common">Apple</name>
    <name type="synonym">Pyrus malus</name>
    <dbReference type="NCBI Taxonomy" id="3750"/>
    <lineage>
        <taxon>Eukaryota</taxon>
        <taxon>Viridiplantae</taxon>
        <taxon>Streptophyta</taxon>
        <taxon>Embryophyta</taxon>
        <taxon>Tracheophyta</taxon>
        <taxon>Spermatophyta</taxon>
        <taxon>Magnoliopsida</taxon>
        <taxon>eudicotyledons</taxon>
        <taxon>Gunneridae</taxon>
        <taxon>Pentapetalae</taxon>
        <taxon>rosids</taxon>
        <taxon>fabids</taxon>
        <taxon>Rosales</taxon>
        <taxon>Rosaceae</taxon>
        <taxon>Amygdaloideae</taxon>
        <taxon>Maleae</taxon>
        <taxon>Malus</taxon>
    </lineage>
</organism>
<reference evidence="2 3" key="1">
    <citation type="submission" date="2018-10" db="EMBL/GenBank/DDBJ databases">
        <title>A high-quality apple genome assembly.</title>
        <authorList>
            <person name="Hu J."/>
        </authorList>
    </citation>
    <scope>NUCLEOTIDE SEQUENCE [LARGE SCALE GENOMIC DNA]</scope>
    <source>
        <strain evidence="3">cv. HFTH1</strain>
        <tissue evidence="2">Young leaf</tissue>
    </source>
</reference>
<dbReference type="PANTHER" id="PTHR35488">
    <property type="entry name" value="OS05G0358900 PROTEIN-RELATED"/>
    <property type="match status" value="1"/>
</dbReference>
<dbReference type="AlphaFoldDB" id="A0A498IFB7"/>
<proteinExistence type="predicted"/>